<evidence type="ECO:0000313" key="2">
    <source>
        <dbReference type="EMBL" id="KAK8866762.1"/>
    </source>
</evidence>
<evidence type="ECO:0000256" key="1">
    <source>
        <dbReference type="SAM" id="MobiDB-lite"/>
    </source>
</evidence>
<comment type="caution">
    <text evidence="2">The sequence shown here is derived from an EMBL/GenBank/DDBJ whole genome shotgun (WGS) entry which is preliminary data.</text>
</comment>
<feature type="compositionally biased region" description="Low complexity" evidence="1">
    <location>
        <begin position="394"/>
        <end position="404"/>
    </location>
</feature>
<dbReference type="EMBL" id="JAPFFF010000015">
    <property type="protein sequence ID" value="KAK8866762.1"/>
    <property type="molecule type" value="Genomic_DNA"/>
</dbReference>
<feature type="compositionally biased region" description="Polar residues" evidence="1">
    <location>
        <begin position="406"/>
        <end position="428"/>
    </location>
</feature>
<reference evidence="2 3" key="1">
    <citation type="submission" date="2024-04" db="EMBL/GenBank/DDBJ databases">
        <title>Tritrichomonas musculus Genome.</title>
        <authorList>
            <person name="Alves-Ferreira E."/>
            <person name="Grigg M."/>
            <person name="Lorenzi H."/>
            <person name="Galac M."/>
        </authorList>
    </citation>
    <scope>NUCLEOTIDE SEQUENCE [LARGE SCALE GENOMIC DNA]</scope>
    <source>
        <strain evidence="2 3">EAF2021</strain>
    </source>
</reference>
<keyword evidence="3" id="KW-1185">Reference proteome</keyword>
<feature type="region of interest" description="Disordered" evidence="1">
    <location>
        <begin position="381"/>
        <end position="428"/>
    </location>
</feature>
<dbReference type="PROSITE" id="PS51257">
    <property type="entry name" value="PROKAR_LIPOPROTEIN"/>
    <property type="match status" value="1"/>
</dbReference>
<dbReference type="Proteomes" id="UP001470230">
    <property type="component" value="Unassembled WGS sequence"/>
</dbReference>
<name>A0ABR2IP72_9EUKA</name>
<protein>
    <submittedName>
        <fullName evidence="2">Uncharacterized protein</fullName>
    </submittedName>
</protein>
<evidence type="ECO:0000313" key="3">
    <source>
        <dbReference type="Proteomes" id="UP001470230"/>
    </source>
</evidence>
<accession>A0ABR2IP72</accession>
<organism evidence="2 3">
    <name type="scientific">Tritrichomonas musculus</name>
    <dbReference type="NCBI Taxonomy" id="1915356"/>
    <lineage>
        <taxon>Eukaryota</taxon>
        <taxon>Metamonada</taxon>
        <taxon>Parabasalia</taxon>
        <taxon>Tritrichomonadida</taxon>
        <taxon>Tritrichomonadidae</taxon>
        <taxon>Tritrichomonas</taxon>
    </lineage>
</organism>
<proteinExistence type="predicted"/>
<gene>
    <name evidence="2" type="ORF">M9Y10_009730</name>
</gene>
<sequence>MNTKNTHEIGPQSAFLASCVGKCNVSYSSPEKKFQIFNTDSQFSITIKDGLGLFSVTEQDSTEGTNENNRGSHLSSCSDLLQSEELIYDDFFEVENGKATKCDYPDIAERGVAVYNFLLRTLSILYSTRITNLHLAFAISIPNSKNNISKDGNLNMQSKSSLYTCTSKQAVEGYSLTLTDVFSCIIEENSYYPLLKTVPDGCDILAQLAIIFSRYKFDGNQCICFKQVDELRPKAALSSILRYKLSTLFFDCKNFDELYVYIKNIISDINEDNLLQGVGLCPDCYNAYMLYETKRIKANQLLQKYSRDIRISYEGERKQKRMEAMRKSEIRRVKRKSAHGCSSNLSFQERKILLPDNSLMIAAKQSIKASRKASVPLNNFSRTGPVLLNKKENSNSNQNQSKKNALASNTGNHTFSSTMPNPVTKMNI</sequence>